<organism evidence="13 14">
    <name type="scientific">Cupriavidus necator (strain ATCC 17699 / DSM 428 / KCTC 22496 / NCIMB 10442 / H16 / Stanier 337)</name>
    <name type="common">Ralstonia eutropha</name>
    <dbReference type="NCBI Taxonomy" id="381666"/>
    <lineage>
        <taxon>Bacteria</taxon>
        <taxon>Pseudomonadati</taxon>
        <taxon>Pseudomonadota</taxon>
        <taxon>Betaproteobacteria</taxon>
        <taxon>Burkholderiales</taxon>
        <taxon>Burkholderiaceae</taxon>
        <taxon>Cupriavidus</taxon>
    </lineage>
</organism>
<proteinExistence type="inferred from homology"/>
<keyword evidence="9 12" id="KW-0201">Cytochrome c-type biogenesis</keyword>
<evidence type="ECO:0000313" key="14">
    <source>
        <dbReference type="Proteomes" id="UP000296079"/>
    </source>
</evidence>
<accession>A0AAE5ZKE0</accession>
<feature type="transmembrane region" description="Helical" evidence="12">
    <location>
        <begin position="14"/>
        <end position="35"/>
    </location>
</feature>
<dbReference type="InterPro" id="IPR007078">
    <property type="entry name" value="Haem_export_protD_CcmD"/>
</dbReference>
<dbReference type="GO" id="GO:0017004">
    <property type="term" value="P:cytochrome complex assembly"/>
    <property type="evidence" value="ECO:0007669"/>
    <property type="project" value="UniProtKB-KW"/>
</dbReference>
<evidence type="ECO:0000256" key="2">
    <source>
        <dbReference type="ARBA" id="ARBA00004377"/>
    </source>
</evidence>
<comment type="subcellular location">
    <subcellularLocation>
        <location evidence="2 12">Cell inner membrane</location>
        <topology evidence="2 12">Single-pass membrane protein</topology>
    </subcellularLocation>
</comment>
<name>A0AAE5ZKE0_CUPNH</name>
<comment type="similarity">
    <text evidence="3 12">Belongs to the CcmD/CycX/HelD family.</text>
</comment>
<sequence>MDLNGFFSMGGQGAFVWGAYGVTALLFAVEVLLVLRCGVSTRRTLADAHPAAPGMRLQEQRGTQ</sequence>
<keyword evidence="11 12" id="KW-0472">Membrane</keyword>
<evidence type="ECO:0000256" key="12">
    <source>
        <dbReference type="RuleBase" id="RU363101"/>
    </source>
</evidence>
<evidence type="ECO:0000256" key="7">
    <source>
        <dbReference type="ARBA" id="ARBA00022519"/>
    </source>
</evidence>
<evidence type="ECO:0000256" key="1">
    <source>
        <dbReference type="ARBA" id="ARBA00002442"/>
    </source>
</evidence>
<keyword evidence="5 12" id="KW-0813">Transport</keyword>
<evidence type="ECO:0000313" key="13">
    <source>
        <dbReference type="EMBL" id="QCC05176.1"/>
    </source>
</evidence>
<dbReference type="NCBIfam" id="TIGR03141">
    <property type="entry name" value="cytochro_ccmD"/>
    <property type="match status" value="1"/>
</dbReference>
<keyword evidence="8 12" id="KW-0812">Transmembrane</keyword>
<dbReference type="GO" id="GO:0015886">
    <property type="term" value="P:heme transport"/>
    <property type="evidence" value="ECO:0007669"/>
    <property type="project" value="InterPro"/>
</dbReference>
<reference evidence="13 14" key="1">
    <citation type="submission" date="2019-04" db="EMBL/GenBank/DDBJ databases">
        <title>Long-read de novo sequencing of Cupriavidus necator H16.</title>
        <authorList>
            <person name="Little G.T."/>
            <person name="Ehsaan M."/>
            <person name="Arenas-Lopez C."/>
            <person name="Jawed K."/>
            <person name="Winzer K."/>
            <person name="Kovacs K."/>
            <person name="Malys N."/>
            <person name="Minton N.P."/>
        </authorList>
    </citation>
    <scope>NUCLEOTIDE SEQUENCE [LARGE SCALE GENOMIC DNA]</scope>
    <source>
        <strain evidence="13 14">H16</strain>
    </source>
</reference>
<evidence type="ECO:0000256" key="3">
    <source>
        <dbReference type="ARBA" id="ARBA00008741"/>
    </source>
</evidence>
<dbReference type="Pfam" id="PF04995">
    <property type="entry name" value="CcmD"/>
    <property type="match status" value="1"/>
</dbReference>
<evidence type="ECO:0000256" key="9">
    <source>
        <dbReference type="ARBA" id="ARBA00022748"/>
    </source>
</evidence>
<dbReference type="GO" id="GO:0005886">
    <property type="term" value="C:plasma membrane"/>
    <property type="evidence" value="ECO:0007669"/>
    <property type="project" value="UniProtKB-SubCell"/>
</dbReference>
<dbReference type="Proteomes" id="UP000296079">
    <property type="component" value="Chromosome 2"/>
</dbReference>
<dbReference type="AlphaFoldDB" id="A0AAE5ZKE0"/>
<evidence type="ECO:0000256" key="4">
    <source>
        <dbReference type="ARBA" id="ARBA00016461"/>
    </source>
</evidence>
<keyword evidence="6 12" id="KW-1003">Cell membrane</keyword>
<gene>
    <name evidence="13" type="primary">ccmD</name>
    <name evidence="13" type="ORF">E6A55_24000</name>
</gene>
<evidence type="ECO:0000256" key="11">
    <source>
        <dbReference type="ARBA" id="ARBA00023136"/>
    </source>
</evidence>
<keyword evidence="7 12" id="KW-0997">Cell inner membrane</keyword>
<protein>
    <recommendedName>
        <fullName evidence="4 12">Heme exporter protein D</fullName>
    </recommendedName>
</protein>
<keyword evidence="10 12" id="KW-1133">Transmembrane helix</keyword>
<evidence type="ECO:0000256" key="8">
    <source>
        <dbReference type="ARBA" id="ARBA00022692"/>
    </source>
</evidence>
<comment type="function">
    <text evidence="1 12">Required for the export of heme to the periplasm for the biogenesis of c-type cytochromes.</text>
</comment>
<evidence type="ECO:0000256" key="5">
    <source>
        <dbReference type="ARBA" id="ARBA00022448"/>
    </source>
</evidence>
<dbReference type="EMBL" id="CP039288">
    <property type="protein sequence ID" value="QCC05176.1"/>
    <property type="molecule type" value="Genomic_DNA"/>
</dbReference>
<evidence type="ECO:0000256" key="10">
    <source>
        <dbReference type="ARBA" id="ARBA00022989"/>
    </source>
</evidence>
<evidence type="ECO:0000256" key="6">
    <source>
        <dbReference type="ARBA" id="ARBA00022475"/>
    </source>
</evidence>